<comment type="caution">
    <text evidence="1">The sequence shown here is derived from an EMBL/GenBank/DDBJ whole genome shotgun (WGS) entry which is preliminary data.</text>
</comment>
<dbReference type="Proteomes" id="UP001062846">
    <property type="component" value="Chromosome 6"/>
</dbReference>
<dbReference type="EMBL" id="CM046393">
    <property type="protein sequence ID" value="KAI8550811.1"/>
    <property type="molecule type" value="Genomic_DNA"/>
</dbReference>
<name>A0ACC0NC51_RHOML</name>
<evidence type="ECO:0000313" key="1">
    <source>
        <dbReference type="EMBL" id="KAI8550811.1"/>
    </source>
</evidence>
<evidence type="ECO:0000313" key="2">
    <source>
        <dbReference type="Proteomes" id="UP001062846"/>
    </source>
</evidence>
<protein>
    <submittedName>
        <fullName evidence="1">Uncharacterized protein</fullName>
    </submittedName>
</protein>
<reference evidence="1" key="1">
    <citation type="submission" date="2022-02" db="EMBL/GenBank/DDBJ databases">
        <title>Plant Genome Project.</title>
        <authorList>
            <person name="Zhang R.-G."/>
        </authorList>
    </citation>
    <scope>NUCLEOTIDE SEQUENCE</scope>
    <source>
        <strain evidence="1">AT1</strain>
    </source>
</reference>
<organism evidence="1 2">
    <name type="scientific">Rhododendron molle</name>
    <name type="common">Chinese azalea</name>
    <name type="synonym">Azalea mollis</name>
    <dbReference type="NCBI Taxonomy" id="49168"/>
    <lineage>
        <taxon>Eukaryota</taxon>
        <taxon>Viridiplantae</taxon>
        <taxon>Streptophyta</taxon>
        <taxon>Embryophyta</taxon>
        <taxon>Tracheophyta</taxon>
        <taxon>Spermatophyta</taxon>
        <taxon>Magnoliopsida</taxon>
        <taxon>eudicotyledons</taxon>
        <taxon>Gunneridae</taxon>
        <taxon>Pentapetalae</taxon>
        <taxon>asterids</taxon>
        <taxon>Ericales</taxon>
        <taxon>Ericaceae</taxon>
        <taxon>Ericoideae</taxon>
        <taxon>Rhodoreae</taxon>
        <taxon>Rhododendron</taxon>
    </lineage>
</organism>
<keyword evidence="2" id="KW-1185">Reference proteome</keyword>
<accession>A0ACC0NC51</accession>
<proteinExistence type="predicted"/>
<sequence>MKSSGVGVDCSELKSQLNRLKEYHESSEECNPCSDKGVKRQALKVDFKPSFGPRAGRITNLHKPKVQEHQLYSVDLDSLNRTFADAVKLDHHLLRYQDYGIEKLEDFEVRDVLREVFLHNSWAREQYYLTQQQSSSLVHRFYQEESKLACPEDDGTMSTTTTLQAINEKILSLNCGQYRASITYVDTQESYNGGVHVLVLADSSQAFLKAAWIVFGFHFSVSNLGYRLPNVNRSKVAFQFHFEANS</sequence>
<gene>
    <name evidence="1" type="ORF">RHMOL_Rhmol06G0136600</name>
</gene>